<sequence>MRKHYFLILSFLGLWLTAKAQTTTILIYDNVLFYDGYAALVNEPTEPDVIRLRNDLFTKKLTQEVLDQIGSTLTLNVLISAACDNYDRIGNVNLALVPKGAEIYNPNTTNRIELGRFITPFMNKNIEPSSVPYTFSVDNVAKILKDSYLNSVYDFWIELEVFGVPYAANTQVAGCAGRNDVFFGTLEFATNDVTTVPNDTFVLPLNFKKDLNNYAAGASDAIGTTVRTINFNVPSAINNASFYLITSNHGANSGGEEYNRRWHYISFDGNQVLSYRPGEPTCEPYRIYNTQPNGIYGSTPRTPAQWQSFSNWCPGSVIPIRQISLGNLAAGDHSFVISVPDAVFVGQQGYIPVSLYLQGQNTTLGTENFTVLDFKYYPNPAKNELTISANTVMKLVSLYDMQGRLLVSKSVEQTQTSIDVAAYSNGIYVLKVRSDNEEITKKIVKE</sequence>
<dbReference type="InterPro" id="IPR008977">
    <property type="entry name" value="PHM/PNGase_F_dom_sf"/>
</dbReference>
<dbReference type="RefSeq" id="WP_283239756.1">
    <property type="nucleotide sequence ID" value="NZ_JASGBP010000008.1"/>
</dbReference>
<keyword evidence="2" id="KW-1015">Disulfide bond</keyword>
<evidence type="ECO:0000256" key="3">
    <source>
        <dbReference type="SAM" id="SignalP"/>
    </source>
</evidence>
<dbReference type="EMBL" id="JASGBP010000008">
    <property type="protein sequence ID" value="MDI9258090.1"/>
    <property type="molecule type" value="Genomic_DNA"/>
</dbReference>
<dbReference type="NCBIfam" id="TIGR04183">
    <property type="entry name" value="Por_Secre_tail"/>
    <property type="match status" value="1"/>
</dbReference>
<dbReference type="Proteomes" id="UP001230035">
    <property type="component" value="Unassembled WGS sequence"/>
</dbReference>
<evidence type="ECO:0000313" key="6">
    <source>
        <dbReference type="Proteomes" id="UP001230035"/>
    </source>
</evidence>
<keyword evidence="6" id="KW-1185">Reference proteome</keyword>
<dbReference type="InterPro" id="IPR015197">
    <property type="entry name" value="PngaseF_C"/>
</dbReference>
<name>A0ABT6XSX7_9FLAO</name>
<comment type="caution">
    <text evidence="5">The sequence shown here is derived from an EMBL/GenBank/DDBJ whole genome shotgun (WGS) entry which is preliminary data.</text>
</comment>
<feature type="domain" description="Peptide-N-glycosidase F N-terminal" evidence="4">
    <location>
        <begin position="24"/>
        <end position="174"/>
    </location>
</feature>
<keyword evidence="1 3" id="KW-0732">Signal</keyword>
<evidence type="ECO:0000256" key="2">
    <source>
        <dbReference type="ARBA" id="ARBA00023157"/>
    </source>
</evidence>
<dbReference type="Pfam" id="PF09112">
    <property type="entry name" value="N-glycanase_N"/>
    <property type="match status" value="1"/>
</dbReference>
<dbReference type="Gene3D" id="2.60.120.230">
    <property type="match status" value="2"/>
</dbReference>
<evidence type="ECO:0000256" key="1">
    <source>
        <dbReference type="ARBA" id="ARBA00022729"/>
    </source>
</evidence>
<proteinExistence type="predicted"/>
<reference evidence="5 6" key="1">
    <citation type="submission" date="2023-05" db="EMBL/GenBank/DDBJ databases">
        <title>Flavobacterium sedimenti sp. nov., isolated from the sediment.</title>
        <authorList>
            <person name="Wu N."/>
        </authorList>
    </citation>
    <scope>NUCLEOTIDE SEQUENCE [LARGE SCALE GENOMIC DNA]</scope>
    <source>
        <strain evidence="5 6">YZ-48</strain>
    </source>
</reference>
<evidence type="ECO:0000313" key="5">
    <source>
        <dbReference type="EMBL" id="MDI9258090.1"/>
    </source>
</evidence>
<dbReference type="SMART" id="SM01290">
    <property type="entry name" value="N-glycanase_N"/>
    <property type="match status" value="1"/>
</dbReference>
<dbReference type="Pfam" id="PF09113">
    <property type="entry name" value="N-glycanase_C"/>
    <property type="match status" value="1"/>
</dbReference>
<protein>
    <submittedName>
        <fullName evidence="5">Peptide-N-glycosidase F-related protein</fullName>
    </submittedName>
</protein>
<evidence type="ECO:0000259" key="4">
    <source>
        <dbReference type="SMART" id="SM01290"/>
    </source>
</evidence>
<accession>A0ABT6XSX7</accession>
<gene>
    <name evidence="5" type="ORF">QHT84_11760</name>
</gene>
<feature type="signal peptide" evidence="3">
    <location>
        <begin position="1"/>
        <end position="20"/>
    </location>
</feature>
<feature type="chain" id="PRO_5045841114" evidence="3">
    <location>
        <begin position="21"/>
        <end position="446"/>
    </location>
</feature>
<dbReference type="SUPFAM" id="SSF49742">
    <property type="entry name" value="PHM/PNGase F"/>
    <property type="match status" value="1"/>
</dbReference>
<dbReference type="Pfam" id="PF18962">
    <property type="entry name" value="Por_Secre_tail"/>
    <property type="match status" value="1"/>
</dbReference>
<dbReference type="InterPro" id="IPR014784">
    <property type="entry name" value="Cu2_ascorb_mOase-like_C"/>
</dbReference>
<dbReference type="InterPro" id="IPR015196">
    <property type="entry name" value="PngaseF_N"/>
</dbReference>
<dbReference type="InterPro" id="IPR026444">
    <property type="entry name" value="Secre_tail"/>
</dbReference>
<organism evidence="5 6">
    <name type="scientific">Flavobacterium sedimenticola</name>
    <dbReference type="NCBI Taxonomy" id="3043286"/>
    <lineage>
        <taxon>Bacteria</taxon>
        <taxon>Pseudomonadati</taxon>
        <taxon>Bacteroidota</taxon>
        <taxon>Flavobacteriia</taxon>
        <taxon>Flavobacteriales</taxon>
        <taxon>Flavobacteriaceae</taxon>
        <taxon>Flavobacterium</taxon>
    </lineage>
</organism>